<evidence type="ECO:0000259" key="9">
    <source>
        <dbReference type="PROSITE" id="PS52029"/>
    </source>
</evidence>
<organism evidence="10 11">
    <name type="scientific">Luteolibacter arcticus</name>
    <dbReference type="NCBI Taxonomy" id="1581411"/>
    <lineage>
        <taxon>Bacteria</taxon>
        <taxon>Pseudomonadati</taxon>
        <taxon>Verrucomicrobiota</taxon>
        <taxon>Verrucomicrobiia</taxon>
        <taxon>Verrucomicrobiales</taxon>
        <taxon>Verrucomicrobiaceae</taxon>
        <taxon>Luteolibacter</taxon>
    </lineage>
</organism>
<dbReference type="Proteomes" id="UP001320876">
    <property type="component" value="Unassembled WGS sequence"/>
</dbReference>
<evidence type="ECO:0000313" key="10">
    <source>
        <dbReference type="EMBL" id="MCW1923937.1"/>
    </source>
</evidence>
<evidence type="ECO:0000256" key="5">
    <source>
        <dbReference type="ARBA" id="ARBA00022984"/>
    </source>
</evidence>
<dbReference type="SUPFAM" id="SSF141523">
    <property type="entry name" value="L,D-transpeptidase catalytic domain-like"/>
    <property type="match status" value="1"/>
</dbReference>
<dbReference type="PROSITE" id="PS52029">
    <property type="entry name" value="LD_TPASE"/>
    <property type="match status" value="1"/>
</dbReference>
<name>A0ABT3GK83_9BACT</name>
<evidence type="ECO:0000256" key="2">
    <source>
        <dbReference type="ARBA" id="ARBA00005992"/>
    </source>
</evidence>
<keyword evidence="6 7" id="KW-0961">Cell wall biogenesis/degradation</keyword>
<feature type="active site" description="Nucleophile" evidence="7">
    <location>
        <position position="239"/>
    </location>
</feature>
<dbReference type="PANTHER" id="PTHR36699">
    <property type="entry name" value="LD-TRANSPEPTIDASE"/>
    <property type="match status" value="1"/>
</dbReference>
<evidence type="ECO:0000313" key="11">
    <source>
        <dbReference type="Proteomes" id="UP001320876"/>
    </source>
</evidence>
<comment type="similarity">
    <text evidence="2">Belongs to the YkuD family.</text>
</comment>
<dbReference type="PANTHER" id="PTHR36699:SF1">
    <property type="entry name" value="L,D-TRANSPEPTIDASE YAFK-RELATED"/>
    <property type="match status" value="1"/>
</dbReference>
<keyword evidence="11" id="KW-1185">Reference proteome</keyword>
<dbReference type="EMBL" id="JAPDDT010000006">
    <property type="protein sequence ID" value="MCW1923937.1"/>
    <property type="molecule type" value="Genomic_DNA"/>
</dbReference>
<evidence type="ECO:0000256" key="3">
    <source>
        <dbReference type="ARBA" id="ARBA00022679"/>
    </source>
</evidence>
<evidence type="ECO:0000256" key="1">
    <source>
        <dbReference type="ARBA" id="ARBA00004752"/>
    </source>
</evidence>
<keyword evidence="4 7" id="KW-0133">Cell shape</keyword>
<feature type="domain" description="L,D-TPase catalytic" evidence="9">
    <location>
        <begin position="138"/>
        <end position="270"/>
    </location>
</feature>
<feature type="region of interest" description="Disordered" evidence="8">
    <location>
        <begin position="21"/>
        <end position="74"/>
    </location>
</feature>
<reference evidence="10 11" key="1">
    <citation type="submission" date="2022-10" db="EMBL/GenBank/DDBJ databases">
        <title>Luteolibacter arcticus strain CCTCC AB 2014275, whole genome shotgun sequencing project.</title>
        <authorList>
            <person name="Zhao G."/>
            <person name="Shen L."/>
        </authorList>
    </citation>
    <scope>NUCLEOTIDE SEQUENCE [LARGE SCALE GENOMIC DNA]</scope>
    <source>
        <strain evidence="10 11">CCTCC AB 2014275</strain>
    </source>
</reference>
<dbReference type="CDD" id="cd16913">
    <property type="entry name" value="YkuD_like"/>
    <property type="match status" value="1"/>
</dbReference>
<dbReference type="RefSeq" id="WP_264488043.1">
    <property type="nucleotide sequence ID" value="NZ_JAPDDT010000006.1"/>
</dbReference>
<dbReference type="Pfam" id="PF03734">
    <property type="entry name" value="YkuD"/>
    <property type="match status" value="1"/>
</dbReference>
<evidence type="ECO:0000256" key="8">
    <source>
        <dbReference type="SAM" id="MobiDB-lite"/>
    </source>
</evidence>
<feature type="compositionally biased region" description="Basic and acidic residues" evidence="8">
    <location>
        <begin position="21"/>
        <end position="59"/>
    </location>
</feature>
<keyword evidence="3" id="KW-0808">Transferase</keyword>
<protein>
    <recommendedName>
        <fullName evidence="9">L,D-TPase catalytic domain-containing protein</fullName>
    </recommendedName>
</protein>
<evidence type="ECO:0000256" key="4">
    <source>
        <dbReference type="ARBA" id="ARBA00022960"/>
    </source>
</evidence>
<gene>
    <name evidence="10" type="ORF">OKA05_15325</name>
</gene>
<dbReference type="InterPro" id="IPR005490">
    <property type="entry name" value="LD_TPept_cat_dom"/>
</dbReference>
<sequence>MRRFLITLLPLACLCACREKARKEQDPAVPEERATSSEDPAPRERRSSDWPERSPDADLKAGAPEIDDRASPGLSVPDAAEALLVKPARPPQGIVLPEEQAVSSALPGPERAKAAAERVRPALEKALAAQGLHFGDPVFLRAFKEEGQLELWVRKRDTGKYEHFRTWDVAAQSGKPGPKLAEGDGQVPEGFYFVPPSGMKPDSTFHLAFNIGYPNAYDLHHGRTGTFIMIHGNCVSIGCLAMTDPKIEEIYTLCDAALKIGQPYFRVNLFPFRMSPERLARAKDSEWFDFWTNLKEGYDHFERTQVPPEVEVEDGRYRFK</sequence>
<comment type="caution">
    <text evidence="10">The sequence shown here is derived from an EMBL/GenBank/DDBJ whole genome shotgun (WGS) entry which is preliminary data.</text>
</comment>
<keyword evidence="5 7" id="KW-0573">Peptidoglycan synthesis</keyword>
<dbReference type="InterPro" id="IPR038063">
    <property type="entry name" value="Transpep_catalytic_dom"/>
</dbReference>
<comment type="pathway">
    <text evidence="1 7">Cell wall biogenesis; peptidoglycan biosynthesis.</text>
</comment>
<accession>A0ABT3GK83</accession>
<evidence type="ECO:0000256" key="7">
    <source>
        <dbReference type="PROSITE-ProRule" id="PRU01373"/>
    </source>
</evidence>
<evidence type="ECO:0000256" key="6">
    <source>
        <dbReference type="ARBA" id="ARBA00023316"/>
    </source>
</evidence>
<feature type="active site" description="Proton donor/acceptor" evidence="7">
    <location>
        <position position="231"/>
    </location>
</feature>
<proteinExistence type="inferred from homology"/>